<dbReference type="Gene3D" id="3.30.450.40">
    <property type="match status" value="1"/>
</dbReference>
<dbReference type="Proteomes" id="UP001163947">
    <property type="component" value="Chromosome"/>
</dbReference>
<dbReference type="GO" id="GO:0003677">
    <property type="term" value="F:DNA binding"/>
    <property type="evidence" value="ECO:0007669"/>
    <property type="project" value="UniProtKB-KW"/>
</dbReference>
<evidence type="ECO:0000313" key="7">
    <source>
        <dbReference type="Proteomes" id="UP001163947"/>
    </source>
</evidence>
<reference evidence="6" key="1">
    <citation type="submission" date="2022-09" db="EMBL/GenBank/DDBJ databases">
        <title>The genome sequence of Rhodococcus aetherivorans N1.</title>
        <authorList>
            <person name="Jiang W."/>
        </authorList>
    </citation>
    <scope>NUCLEOTIDE SEQUENCE</scope>
    <source>
        <strain evidence="6">N1</strain>
    </source>
</reference>
<dbReference type="PRINTS" id="PR00038">
    <property type="entry name" value="HTHLUXR"/>
</dbReference>
<dbReference type="PROSITE" id="PS50043">
    <property type="entry name" value="HTH_LUXR_2"/>
    <property type="match status" value="1"/>
</dbReference>
<dbReference type="SUPFAM" id="SSF55781">
    <property type="entry name" value="GAF domain-like"/>
    <property type="match status" value="1"/>
</dbReference>
<dbReference type="InterPro" id="IPR029016">
    <property type="entry name" value="GAF-like_dom_sf"/>
</dbReference>
<keyword evidence="1" id="KW-0805">Transcription regulation</keyword>
<dbReference type="Gene3D" id="1.10.10.10">
    <property type="entry name" value="Winged helix-like DNA-binding domain superfamily/Winged helix DNA-binding domain"/>
    <property type="match status" value="1"/>
</dbReference>
<dbReference type="PANTHER" id="PTHR44688">
    <property type="entry name" value="DNA-BINDING TRANSCRIPTIONAL ACTIVATOR DEVR_DOSR"/>
    <property type="match status" value="1"/>
</dbReference>
<dbReference type="CDD" id="cd06170">
    <property type="entry name" value="LuxR_C_like"/>
    <property type="match status" value="1"/>
</dbReference>
<dbReference type="SMART" id="SM00421">
    <property type="entry name" value="HTH_LUXR"/>
    <property type="match status" value="1"/>
</dbReference>
<dbReference type="PANTHER" id="PTHR44688:SF16">
    <property type="entry name" value="DNA-BINDING TRANSCRIPTIONAL ACTIVATOR DEVR_DOSR"/>
    <property type="match status" value="1"/>
</dbReference>
<dbReference type="InterPro" id="IPR003018">
    <property type="entry name" value="GAF"/>
</dbReference>
<feature type="compositionally biased region" description="Low complexity" evidence="4">
    <location>
        <begin position="1"/>
        <end position="22"/>
    </location>
</feature>
<sequence>MVPTMPFRSAAADRASSPALRPVGSVGEELDRARGVLALAHELLGRNAPADSRTPADLDEADFALEVVEEALTRRLGETVPGAEIARLLGLSQQVGHARVMLRQAELAQRSEAIAGVGRALDALRTVGSVAELVRLAPTHVGELGYRRCMLSRVEGNRWVAKSCYVRNDSALAAEILAVGSRSRTLGHRLIESEIVRRRSPVLVPRAQADDRVDPGFKQVTSTSSYVAAPIMVGSGVFGFVHADSPSDGREVGEFDRTLVRTFSECLGYALERLYYQERLRTIRQQVTAVMDASPDMLDEMIASNEESANDSVVALPGYRHPMQSGHPVGNVDLLTRRELEVLAHMAEGDSNARIANRLFISEATVKAHVRHILRKLGAANRAEAVSRYLRAG</sequence>
<dbReference type="AlphaFoldDB" id="A0AA46PJH4"/>
<proteinExistence type="predicted"/>
<gene>
    <name evidence="6" type="ORF">OCS65_06975</name>
</gene>
<dbReference type="InterPro" id="IPR000792">
    <property type="entry name" value="Tscrpt_reg_LuxR_C"/>
</dbReference>
<organism evidence="6 7">
    <name type="scientific">Rhodococcus aetherivorans</name>
    <dbReference type="NCBI Taxonomy" id="191292"/>
    <lineage>
        <taxon>Bacteria</taxon>
        <taxon>Bacillati</taxon>
        <taxon>Actinomycetota</taxon>
        <taxon>Actinomycetes</taxon>
        <taxon>Mycobacteriales</taxon>
        <taxon>Nocardiaceae</taxon>
        <taxon>Rhodococcus</taxon>
    </lineage>
</organism>
<keyword evidence="3" id="KW-0804">Transcription</keyword>
<dbReference type="Pfam" id="PF00196">
    <property type="entry name" value="GerE"/>
    <property type="match status" value="1"/>
</dbReference>
<feature type="domain" description="HTH luxR-type" evidence="5">
    <location>
        <begin position="328"/>
        <end position="393"/>
    </location>
</feature>
<evidence type="ECO:0000256" key="1">
    <source>
        <dbReference type="ARBA" id="ARBA00023015"/>
    </source>
</evidence>
<dbReference type="EMBL" id="CP106982">
    <property type="protein sequence ID" value="UYF95499.1"/>
    <property type="molecule type" value="Genomic_DNA"/>
</dbReference>
<evidence type="ECO:0000256" key="4">
    <source>
        <dbReference type="SAM" id="MobiDB-lite"/>
    </source>
</evidence>
<dbReference type="InterPro" id="IPR036388">
    <property type="entry name" value="WH-like_DNA-bd_sf"/>
</dbReference>
<evidence type="ECO:0000259" key="5">
    <source>
        <dbReference type="PROSITE" id="PS50043"/>
    </source>
</evidence>
<feature type="region of interest" description="Disordered" evidence="4">
    <location>
        <begin position="1"/>
        <end position="23"/>
    </location>
</feature>
<dbReference type="GeneID" id="83620146"/>
<dbReference type="Pfam" id="PF01590">
    <property type="entry name" value="GAF"/>
    <property type="match status" value="1"/>
</dbReference>
<evidence type="ECO:0000256" key="2">
    <source>
        <dbReference type="ARBA" id="ARBA00023125"/>
    </source>
</evidence>
<dbReference type="GO" id="GO:0006355">
    <property type="term" value="P:regulation of DNA-templated transcription"/>
    <property type="evidence" value="ECO:0007669"/>
    <property type="project" value="InterPro"/>
</dbReference>
<protein>
    <submittedName>
        <fullName evidence="6">LuxR C-terminal-related transcriptional regulator</fullName>
    </submittedName>
</protein>
<dbReference type="InterPro" id="IPR016032">
    <property type="entry name" value="Sig_transdc_resp-reg_C-effctor"/>
</dbReference>
<dbReference type="SMART" id="SM00065">
    <property type="entry name" value="GAF"/>
    <property type="match status" value="1"/>
</dbReference>
<dbReference type="RefSeq" id="WP_037201140.1">
    <property type="nucleotide sequence ID" value="NZ_CM002177.1"/>
</dbReference>
<name>A0AA46PJH4_9NOCA</name>
<keyword evidence="2" id="KW-0238">DNA-binding</keyword>
<dbReference type="PROSITE" id="PS00622">
    <property type="entry name" value="HTH_LUXR_1"/>
    <property type="match status" value="1"/>
</dbReference>
<evidence type="ECO:0000256" key="3">
    <source>
        <dbReference type="ARBA" id="ARBA00023163"/>
    </source>
</evidence>
<evidence type="ECO:0000313" key="6">
    <source>
        <dbReference type="EMBL" id="UYF95499.1"/>
    </source>
</evidence>
<dbReference type="SUPFAM" id="SSF46894">
    <property type="entry name" value="C-terminal effector domain of the bipartite response regulators"/>
    <property type="match status" value="1"/>
</dbReference>
<accession>A0AA46PJH4</accession>